<evidence type="ECO:0000256" key="2">
    <source>
        <dbReference type="ARBA" id="ARBA00022692"/>
    </source>
</evidence>
<dbReference type="Pfam" id="PF05154">
    <property type="entry name" value="TM2"/>
    <property type="match status" value="1"/>
</dbReference>
<comment type="subcellular location">
    <subcellularLocation>
        <location evidence="1">Membrane</location>
        <topology evidence="1">Multi-pass membrane protein</topology>
    </subcellularLocation>
</comment>
<feature type="transmembrane region" description="Helical" evidence="5">
    <location>
        <begin position="7"/>
        <end position="27"/>
    </location>
</feature>
<keyword evidence="2 5" id="KW-0812">Transmembrane</keyword>
<evidence type="ECO:0000256" key="3">
    <source>
        <dbReference type="ARBA" id="ARBA00022989"/>
    </source>
</evidence>
<keyword evidence="4 5" id="KW-0472">Membrane</keyword>
<keyword evidence="3 5" id="KW-1133">Transmembrane helix</keyword>
<evidence type="ECO:0000313" key="8">
    <source>
        <dbReference type="Proteomes" id="UP000323176"/>
    </source>
</evidence>
<evidence type="ECO:0000259" key="6">
    <source>
        <dbReference type="Pfam" id="PF05154"/>
    </source>
</evidence>
<proteinExistence type="predicted"/>
<evidence type="ECO:0000256" key="5">
    <source>
        <dbReference type="SAM" id="Phobius"/>
    </source>
</evidence>
<gene>
    <name evidence="7" type="ORF">EPJ72_05630</name>
</gene>
<reference evidence="7 8" key="1">
    <citation type="journal article" date="1992" name="Lakartidningen">
        <title>[Penicillin V and not amoxicillin is the first choice preparation in acute otitis].</title>
        <authorList>
            <person name="Kamme C."/>
            <person name="Lundgren K."/>
            <person name="Prellner K."/>
        </authorList>
    </citation>
    <scope>NUCLEOTIDE SEQUENCE [LARGE SCALE GENOMIC DNA]</scope>
    <source>
        <strain evidence="7 8">PC5538III-hc</strain>
    </source>
</reference>
<sequence length="217" mass="25066">MKKRAYAIIYSALSIMLGGIGIQKFYLGQTKRGILHVLFFWTFIPTILCVIDLLKFTFMTEEEFDEKYNKIELTNNSSNNKKDSKIIKQSSKYSKLINITSIKIKDNKIKENIKELNELYKNIIDISAKDTASNKIAIKELEKLLEYNIPTIVKIINTYIDLEKSKIEQDNTKLKNNIMDSIIAIKEKLKTILDAIYNNNVIDISSDIEVIKSTSKR</sequence>
<feature type="domain" description="TM2" evidence="6">
    <location>
        <begin position="7"/>
        <end position="53"/>
    </location>
</feature>
<feature type="transmembrane region" description="Helical" evidence="5">
    <location>
        <begin position="33"/>
        <end position="54"/>
    </location>
</feature>
<dbReference type="AlphaFoldDB" id="A0A5C8EZ21"/>
<comment type="caution">
    <text evidence="7">The sequence shown here is derived from an EMBL/GenBank/DDBJ whole genome shotgun (WGS) entry which is preliminary data.</text>
</comment>
<evidence type="ECO:0000256" key="4">
    <source>
        <dbReference type="ARBA" id="ARBA00023136"/>
    </source>
</evidence>
<dbReference type="OrthoDB" id="9816361at2"/>
<name>A0A5C8EZ21_BRAPL</name>
<dbReference type="GO" id="GO:0016020">
    <property type="term" value="C:membrane"/>
    <property type="evidence" value="ECO:0007669"/>
    <property type="project" value="UniProtKB-SubCell"/>
</dbReference>
<dbReference type="InterPro" id="IPR007829">
    <property type="entry name" value="TM2"/>
</dbReference>
<dbReference type="EMBL" id="SAXY01000035">
    <property type="protein sequence ID" value="TXJ42171.1"/>
    <property type="molecule type" value="Genomic_DNA"/>
</dbReference>
<evidence type="ECO:0000256" key="1">
    <source>
        <dbReference type="ARBA" id="ARBA00004141"/>
    </source>
</evidence>
<organism evidence="7 8">
    <name type="scientific">Brachyspira pilosicoli</name>
    <name type="common">Serpulina pilosicoli</name>
    <dbReference type="NCBI Taxonomy" id="52584"/>
    <lineage>
        <taxon>Bacteria</taxon>
        <taxon>Pseudomonadati</taxon>
        <taxon>Spirochaetota</taxon>
        <taxon>Spirochaetia</taxon>
        <taxon>Brachyspirales</taxon>
        <taxon>Brachyspiraceae</taxon>
        <taxon>Brachyspira</taxon>
    </lineage>
</organism>
<protein>
    <submittedName>
        <fullName evidence="7">TM2 domain-containing protein</fullName>
    </submittedName>
</protein>
<accession>A0A5C8EZ21</accession>
<dbReference type="Proteomes" id="UP000323176">
    <property type="component" value="Unassembled WGS sequence"/>
</dbReference>
<evidence type="ECO:0000313" key="7">
    <source>
        <dbReference type="EMBL" id="TXJ42171.1"/>
    </source>
</evidence>